<dbReference type="EMBL" id="HBUF01212336">
    <property type="protein sequence ID" value="CAG6665954.1"/>
    <property type="molecule type" value="Transcribed_RNA"/>
</dbReference>
<sequence length="100" mass="11794">MLLKQMDQTDSSMKLLSRIIRCHYQRRRKRPKFNTMETNLSQRLLKKTPRCQKPLTSRARMMSLLRMISFEKILSVSIVTRNFPRTFPTLLNTVASACTC</sequence>
<dbReference type="EMBL" id="HBUF01212335">
    <property type="protein sequence ID" value="CAG6665952.1"/>
    <property type="molecule type" value="Transcribed_RNA"/>
</dbReference>
<dbReference type="EMBL" id="HBUF01349239">
    <property type="protein sequence ID" value="CAG6712340.1"/>
    <property type="molecule type" value="Transcribed_RNA"/>
</dbReference>
<dbReference type="EMBL" id="HBUF01349240">
    <property type="protein sequence ID" value="CAG6712342.1"/>
    <property type="molecule type" value="Transcribed_RNA"/>
</dbReference>
<evidence type="ECO:0000313" key="1">
    <source>
        <dbReference type="EMBL" id="CAG6665954.1"/>
    </source>
</evidence>
<dbReference type="EMBL" id="HBUF01049770">
    <property type="protein sequence ID" value="CAG6621259.1"/>
    <property type="molecule type" value="Transcribed_RNA"/>
</dbReference>
<organism evidence="1">
    <name type="scientific">Cacopsylla melanoneura</name>
    <dbReference type="NCBI Taxonomy" id="428564"/>
    <lineage>
        <taxon>Eukaryota</taxon>
        <taxon>Metazoa</taxon>
        <taxon>Ecdysozoa</taxon>
        <taxon>Arthropoda</taxon>
        <taxon>Hexapoda</taxon>
        <taxon>Insecta</taxon>
        <taxon>Pterygota</taxon>
        <taxon>Neoptera</taxon>
        <taxon>Paraneoptera</taxon>
        <taxon>Hemiptera</taxon>
        <taxon>Sternorrhyncha</taxon>
        <taxon>Psylloidea</taxon>
        <taxon>Psyllidae</taxon>
        <taxon>Psyllinae</taxon>
        <taxon>Cacopsylla</taxon>
    </lineage>
</organism>
<dbReference type="EMBL" id="HBUF01349241">
    <property type="protein sequence ID" value="CAG6712344.1"/>
    <property type="molecule type" value="Transcribed_RNA"/>
</dbReference>
<dbReference type="AlphaFoldDB" id="A0A8D8SEQ7"/>
<reference evidence="1" key="1">
    <citation type="submission" date="2021-05" db="EMBL/GenBank/DDBJ databases">
        <authorList>
            <person name="Alioto T."/>
            <person name="Alioto T."/>
            <person name="Gomez Garrido J."/>
        </authorList>
    </citation>
    <scope>NUCLEOTIDE SEQUENCE</scope>
</reference>
<name>A0A8D8SEQ7_9HEMI</name>
<dbReference type="EMBL" id="HBUF01049771">
    <property type="protein sequence ID" value="CAG6621261.1"/>
    <property type="molecule type" value="Transcribed_RNA"/>
</dbReference>
<protein>
    <submittedName>
        <fullName evidence="1">Uncharacterized protein</fullName>
    </submittedName>
</protein>
<proteinExistence type="predicted"/>
<accession>A0A8D8SEQ7</accession>